<sequence length="84" mass="9940">MIPRGEKETTGNTDDNTFLYLKDLSVKPRFMYYILGLKNDSKLDVMNDIREFFVIIYICSGIIVNKIWILRPLHHTSQIHHTTR</sequence>
<accession>A0A8X6IDZ8</accession>
<protein>
    <submittedName>
        <fullName evidence="2">Uncharacterized protein</fullName>
    </submittedName>
</protein>
<evidence type="ECO:0000313" key="3">
    <source>
        <dbReference type="Proteomes" id="UP000887116"/>
    </source>
</evidence>
<keyword evidence="1" id="KW-0472">Membrane</keyword>
<comment type="caution">
    <text evidence="2">The sequence shown here is derived from an EMBL/GenBank/DDBJ whole genome shotgun (WGS) entry which is preliminary data.</text>
</comment>
<feature type="transmembrane region" description="Helical" evidence="1">
    <location>
        <begin position="52"/>
        <end position="70"/>
    </location>
</feature>
<proteinExistence type="predicted"/>
<name>A0A8X6IDZ8_TRICU</name>
<gene>
    <name evidence="2" type="ORF">TNCT_32271</name>
</gene>
<dbReference type="AlphaFoldDB" id="A0A8X6IDZ8"/>
<keyword evidence="1" id="KW-0812">Transmembrane</keyword>
<organism evidence="2 3">
    <name type="scientific">Trichonephila clavata</name>
    <name type="common">Joro spider</name>
    <name type="synonym">Nephila clavata</name>
    <dbReference type="NCBI Taxonomy" id="2740835"/>
    <lineage>
        <taxon>Eukaryota</taxon>
        <taxon>Metazoa</taxon>
        <taxon>Ecdysozoa</taxon>
        <taxon>Arthropoda</taxon>
        <taxon>Chelicerata</taxon>
        <taxon>Arachnida</taxon>
        <taxon>Araneae</taxon>
        <taxon>Araneomorphae</taxon>
        <taxon>Entelegynae</taxon>
        <taxon>Araneoidea</taxon>
        <taxon>Nephilidae</taxon>
        <taxon>Trichonephila</taxon>
    </lineage>
</organism>
<reference evidence="2" key="1">
    <citation type="submission" date="2020-07" db="EMBL/GenBank/DDBJ databases">
        <title>Multicomponent nature underlies the extraordinary mechanical properties of spider dragline silk.</title>
        <authorList>
            <person name="Kono N."/>
            <person name="Nakamura H."/>
            <person name="Mori M."/>
            <person name="Yoshida Y."/>
            <person name="Ohtoshi R."/>
            <person name="Malay A.D."/>
            <person name="Moran D.A.P."/>
            <person name="Tomita M."/>
            <person name="Numata K."/>
            <person name="Arakawa K."/>
        </authorList>
    </citation>
    <scope>NUCLEOTIDE SEQUENCE</scope>
</reference>
<dbReference type="Proteomes" id="UP000887116">
    <property type="component" value="Unassembled WGS sequence"/>
</dbReference>
<dbReference type="EMBL" id="BMAO01031498">
    <property type="protein sequence ID" value="GFQ75510.1"/>
    <property type="molecule type" value="Genomic_DNA"/>
</dbReference>
<evidence type="ECO:0000313" key="2">
    <source>
        <dbReference type="EMBL" id="GFQ75510.1"/>
    </source>
</evidence>
<keyword evidence="1" id="KW-1133">Transmembrane helix</keyword>
<evidence type="ECO:0000256" key="1">
    <source>
        <dbReference type="SAM" id="Phobius"/>
    </source>
</evidence>
<keyword evidence="3" id="KW-1185">Reference proteome</keyword>